<dbReference type="RefSeq" id="WP_290301136.1">
    <property type="nucleotide sequence ID" value="NZ_JAUFQR010000001.1"/>
</dbReference>
<organism evidence="1 2">
    <name type="scientific">Chryseobacterium tructae</name>
    <dbReference type="NCBI Taxonomy" id="1037380"/>
    <lineage>
        <taxon>Bacteria</taxon>
        <taxon>Pseudomonadati</taxon>
        <taxon>Bacteroidota</taxon>
        <taxon>Flavobacteriia</taxon>
        <taxon>Flavobacteriales</taxon>
        <taxon>Weeksellaceae</taxon>
        <taxon>Chryseobacterium group</taxon>
        <taxon>Chryseobacterium</taxon>
    </lineage>
</organism>
<name>A0ABV7Y1D0_9FLAO</name>
<keyword evidence="2" id="KW-1185">Reference proteome</keyword>
<sequence>MEKIVEDLTHLCICSVCGAPDCGAEYALWTEFEGQKESVTFGGGSFGSYLNYWYYEGIPLCEYRQLPEFVRHYTECIGWCDHETEEIDADDFLRTLESIKNSQKADQDFEEYYYPVFKRFVENVIQKRAQLFIEI</sequence>
<gene>
    <name evidence="1" type="ORF">ACFONJ_24075</name>
</gene>
<evidence type="ECO:0008006" key="3">
    <source>
        <dbReference type="Google" id="ProtNLM"/>
    </source>
</evidence>
<proteinExistence type="predicted"/>
<dbReference type="EMBL" id="JBHRYO010000002">
    <property type="protein sequence ID" value="MFC3759056.1"/>
    <property type="molecule type" value="Genomic_DNA"/>
</dbReference>
<comment type="caution">
    <text evidence="1">The sequence shown here is derived from an EMBL/GenBank/DDBJ whole genome shotgun (WGS) entry which is preliminary data.</text>
</comment>
<evidence type="ECO:0000313" key="1">
    <source>
        <dbReference type="EMBL" id="MFC3759056.1"/>
    </source>
</evidence>
<evidence type="ECO:0000313" key="2">
    <source>
        <dbReference type="Proteomes" id="UP001595735"/>
    </source>
</evidence>
<dbReference type="Proteomes" id="UP001595735">
    <property type="component" value="Unassembled WGS sequence"/>
</dbReference>
<protein>
    <recommendedName>
        <fullName evidence="3">DUF4375 domain-containing protein</fullName>
    </recommendedName>
</protein>
<reference evidence="2" key="1">
    <citation type="journal article" date="2019" name="Int. J. Syst. Evol. Microbiol.">
        <title>The Global Catalogue of Microorganisms (GCM) 10K type strain sequencing project: providing services to taxonomists for standard genome sequencing and annotation.</title>
        <authorList>
            <consortium name="The Broad Institute Genomics Platform"/>
            <consortium name="The Broad Institute Genome Sequencing Center for Infectious Disease"/>
            <person name="Wu L."/>
            <person name="Ma J."/>
        </authorList>
    </citation>
    <scope>NUCLEOTIDE SEQUENCE [LARGE SCALE GENOMIC DNA]</scope>
    <source>
        <strain evidence="2">CECT 7798</strain>
    </source>
</reference>
<accession>A0ABV7Y1D0</accession>